<dbReference type="AlphaFoldDB" id="A0A3M4M3E4"/>
<protein>
    <recommendedName>
        <fullName evidence="4">O-antigen ligase-like membrane protein</fullName>
    </recommendedName>
</protein>
<dbReference type="RefSeq" id="WP_122315154.1">
    <property type="nucleotide sequence ID" value="NZ_RBRE01000033.1"/>
</dbReference>
<keyword evidence="1" id="KW-1133">Transmembrane helix</keyword>
<name>A0A3M4M3E4_PSECI</name>
<reference evidence="2 3" key="1">
    <citation type="submission" date="2018-08" db="EMBL/GenBank/DDBJ databases">
        <title>Recombination of ecologically and evolutionarily significant loci maintains genetic cohesion in the Pseudomonas syringae species complex.</title>
        <authorList>
            <person name="Dillon M."/>
            <person name="Thakur S."/>
            <person name="Almeida R.N.D."/>
            <person name="Weir B.S."/>
            <person name="Guttman D.S."/>
        </authorList>
    </citation>
    <scope>NUCLEOTIDE SEQUENCE [LARGE SCALE GENOMIC DNA]</scope>
    <source>
        <strain evidence="2 3">ICMP 3353</strain>
    </source>
</reference>
<evidence type="ECO:0000313" key="2">
    <source>
        <dbReference type="EMBL" id="RMQ48110.1"/>
    </source>
</evidence>
<feature type="transmembrane region" description="Helical" evidence="1">
    <location>
        <begin position="183"/>
        <end position="205"/>
    </location>
</feature>
<organism evidence="2 3">
    <name type="scientific">Pseudomonas cichorii</name>
    <dbReference type="NCBI Taxonomy" id="36746"/>
    <lineage>
        <taxon>Bacteria</taxon>
        <taxon>Pseudomonadati</taxon>
        <taxon>Pseudomonadota</taxon>
        <taxon>Gammaproteobacteria</taxon>
        <taxon>Pseudomonadales</taxon>
        <taxon>Pseudomonadaceae</taxon>
        <taxon>Pseudomonas</taxon>
    </lineage>
</organism>
<evidence type="ECO:0008006" key="4">
    <source>
        <dbReference type="Google" id="ProtNLM"/>
    </source>
</evidence>
<dbReference type="EMBL" id="RBRE01000033">
    <property type="protein sequence ID" value="RMQ48110.1"/>
    <property type="molecule type" value="Genomic_DNA"/>
</dbReference>
<feature type="transmembrane region" description="Helical" evidence="1">
    <location>
        <begin position="248"/>
        <end position="270"/>
    </location>
</feature>
<feature type="transmembrane region" description="Helical" evidence="1">
    <location>
        <begin position="305"/>
        <end position="329"/>
    </location>
</feature>
<feature type="transmembrane region" description="Helical" evidence="1">
    <location>
        <begin position="102"/>
        <end position="123"/>
    </location>
</feature>
<accession>A0A3M4M3E4</accession>
<gene>
    <name evidence="2" type="ORF">ALQ04_02735</name>
</gene>
<comment type="caution">
    <text evidence="2">The sequence shown here is derived from an EMBL/GenBank/DDBJ whole genome shotgun (WGS) entry which is preliminary data.</text>
</comment>
<sequence length="435" mass="47581">MELNPADTAEEKSSILSFDKSTIVVWVAIGLILVETFSGALRFYFDKAGISPLLYLPKMACVLLFAMELRTLKAGRLFWACMLVWLIYGILALLHGASVLNLAFSLFALSPLLFGLVCSEHLFHRRKLLGWAIGFCLLASLAGLALDKFTFVPWKGYSYSVGETQLSANTSWSADEEDRVAGFARMSSLLAVLIAIYGLYLLMFIRSRPMIMLLSAVTLYAIVLTTSKGPAVAFLLTLGLLLIQRMTWSCRLACIMAVMAGMLLPTLGLLHDFDARTVSSGGSSMASLYDRLNNTWPNITEAMTLAGWGITGAGFGMVGSTLTMFPVPGADIFMTIDSSVLYLWVMLGITGLLLYALQIPMFFALINDQSQLARVLLSISFCCCLMSWTTDIFEVAVANLFIGLAVGHVVFARREEDALPTRPTEVQITALPAQN</sequence>
<feature type="transmembrane region" description="Helical" evidence="1">
    <location>
        <begin position="128"/>
        <end position="146"/>
    </location>
</feature>
<dbReference type="OrthoDB" id="6801209at2"/>
<evidence type="ECO:0000256" key="1">
    <source>
        <dbReference type="SAM" id="Phobius"/>
    </source>
</evidence>
<feature type="transmembrane region" description="Helical" evidence="1">
    <location>
        <begin position="395"/>
        <end position="412"/>
    </location>
</feature>
<feature type="transmembrane region" description="Helical" evidence="1">
    <location>
        <begin position="217"/>
        <end position="242"/>
    </location>
</feature>
<feature type="transmembrane region" description="Helical" evidence="1">
    <location>
        <begin position="77"/>
        <end position="96"/>
    </location>
</feature>
<proteinExistence type="predicted"/>
<feature type="transmembrane region" description="Helical" evidence="1">
    <location>
        <begin position="23"/>
        <end position="45"/>
    </location>
</feature>
<evidence type="ECO:0000313" key="3">
    <source>
        <dbReference type="Proteomes" id="UP000277236"/>
    </source>
</evidence>
<keyword evidence="1" id="KW-0812">Transmembrane</keyword>
<keyword evidence="1" id="KW-0472">Membrane</keyword>
<dbReference type="Proteomes" id="UP000277236">
    <property type="component" value="Unassembled WGS sequence"/>
</dbReference>
<feature type="transmembrane region" description="Helical" evidence="1">
    <location>
        <begin position="372"/>
        <end position="389"/>
    </location>
</feature>
<feature type="transmembrane region" description="Helical" evidence="1">
    <location>
        <begin position="341"/>
        <end position="365"/>
    </location>
</feature>